<dbReference type="Pfam" id="PF03732">
    <property type="entry name" value="Retrotrans_gag"/>
    <property type="match status" value="1"/>
</dbReference>
<keyword evidence="5" id="KW-1185">Reference proteome</keyword>
<reference evidence="4 5" key="1">
    <citation type="journal article" date="2013" name="Genome Biol.">
        <title>The genome sequence of the most widely cultivated cacao type and its use to identify candidate genes regulating pod color.</title>
        <authorList>
            <person name="Motamayor J.C."/>
            <person name="Mockaitis K."/>
            <person name="Schmutz J."/>
            <person name="Haiminen N."/>
            <person name="Iii D.L."/>
            <person name="Cornejo O."/>
            <person name="Findley S.D."/>
            <person name="Zheng P."/>
            <person name="Utro F."/>
            <person name="Royaert S."/>
            <person name="Saski C."/>
            <person name="Jenkins J."/>
            <person name="Podicheti R."/>
            <person name="Zhao M."/>
            <person name="Scheffler B.E."/>
            <person name="Stack J.C."/>
            <person name="Feltus F.A."/>
            <person name="Mustiga G.M."/>
            <person name="Amores F."/>
            <person name="Phillips W."/>
            <person name="Marelli J.P."/>
            <person name="May G.D."/>
            <person name="Shapiro H."/>
            <person name="Ma J."/>
            <person name="Bustamante C.D."/>
            <person name="Schnell R.J."/>
            <person name="Main D."/>
            <person name="Gilbert D."/>
            <person name="Parida L."/>
            <person name="Kuhn D.N."/>
        </authorList>
    </citation>
    <scope>NUCLEOTIDE SEQUENCE [LARGE SCALE GENOMIC DNA]</scope>
    <source>
        <strain evidence="5">cv. Matina 1-6</strain>
    </source>
</reference>
<accession>A0A061E7Q8</accession>
<evidence type="ECO:0000256" key="1">
    <source>
        <dbReference type="SAM" id="MobiDB-lite"/>
    </source>
</evidence>
<dbReference type="PANTHER" id="PTHR34482">
    <property type="entry name" value="DNA DAMAGE-INDUCIBLE PROTEIN 1-LIKE"/>
    <property type="match status" value="1"/>
</dbReference>
<keyword evidence="4" id="KW-0645">Protease</keyword>
<dbReference type="AlphaFoldDB" id="A0A061E7Q8"/>
<proteinExistence type="predicted"/>
<dbReference type="GO" id="GO:0006508">
    <property type="term" value="P:proteolysis"/>
    <property type="evidence" value="ECO:0007669"/>
    <property type="project" value="UniProtKB-KW"/>
</dbReference>
<evidence type="ECO:0000313" key="4">
    <source>
        <dbReference type="EMBL" id="EOY01006.1"/>
    </source>
</evidence>
<sequence>MRKLMLSLAGFRSVFGVMSAYRDVAAVVTGPMGVPVQALAAFLNVIMGQAQAGRVPHTVPPAVSPVSRPGTPHRARDNRREASTNILHPECRSKPRKALVSAFALPRAFSSFLSKTSKLAKNVIVPPPPPLVPPPVPDVSISKKLKEARQLGCTSFVGDLDATAATDWITQVTETFVDMKLDDDMKLMVATRLLEKRARTWWSSVKSRSITSLTWIDFLQEFDGQYYTYFHQKEKKREFLSLQQGNLTIEEYEARFNELMSYVPDLVKSEQDQASYFEEGLRNEIRERMTVTGREPHKEVVQMALRAEKLTNENRRMRAEFAKRRNPNVSSSQLPKRVTAETSEI</sequence>
<name>A0A061E7Q8_THECC</name>
<evidence type="ECO:0000259" key="3">
    <source>
        <dbReference type="Pfam" id="PF03732"/>
    </source>
</evidence>
<feature type="compositionally biased region" description="Polar residues" evidence="1">
    <location>
        <begin position="327"/>
        <end position="345"/>
    </location>
</feature>
<dbReference type="InParanoid" id="A0A061E7Q8"/>
<protein>
    <submittedName>
        <fullName evidence="4">Gag protease polyprotein</fullName>
    </submittedName>
</protein>
<dbReference type="PANTHER" id="PTHR34482:SF48">
    <property type="entry name" value="GAG PROTEASE POLYPROTEIN"/>
    <property type="match status" value="1"/>
</dbReference>
<feature type="signal peptide" evidence="2">
    <location>
        <begin position="1"/>
        <end position="16"/>
    </location>
</feature>
<evidence type="ECO:0000256" key="2">
    <source>
        <dbReference type="SAM" id="SignalP"/>
    </source>
</evidence>
<gene>
    <name evidence="4" type="ORF">TCM_010912</name>
</gene>
<feature type="chain" id="PRO_5001601460" evidence="2">
    <location>
        <begin position="17"/>
        <end position="345"/>
    </location>
</feature>
<dbReference type="HOGENOM" id="CLU_805135_0_0_1"/>
<dbReference type="OMA" id="NEARNGW"/>
<dbReference type="Gramene" id="EOY01006">
    <property type="protein sequence ID" value="EOY01006"/>
    <property type="gene ID" value="TCM_010912"/>
</dbReference>
<organism evidence="4 5">
    <name type="scientific">Theobroma cacao</name>
    <name type="common">Cacao</name>
    <name type="synonym">Cocoa</name>
    <dbReference type="NCBI Taxonomy" id="3641"/>
    <lineage>
        <taxon>Eukaryota</taxon>
        <taxon>Viridiplantae</taxon>
        <taxon>Streptophyta</taxon>
        <taxon>Embryophyta</taxon>
        <taxon>Tracheophyta</taxon>
        <taxon>Spermatophyta</taxon>
        <taxon>Magnoliopsida</taxon>
        <taxon>eudicotyledons</taxon>
        <taxon>Gunneridae</taxon>
        <taxon>Pentapetalae</taxon>
        <taxon>rosids</taxon>
        <taxon>malvids</taxon>
        <taxon>Malvales</taxon>
        <taxon>Malvaceae</taxon>
        <taxon>Byttnerioideae</taxon>
        <taxon>Theobroma</taxon>
    </lineage>
</organism>
<feature type="domain" description="Retrotransposon gag" evidence="3">
    <location>
        <begin position="190"/>
        <end position="282"/>
    </location>
</feature>
<dbReference type="InterPro" id="IPR005162">
    <property type="entry name" value="Retrotrans_gag_dom"/>
</dbReference>
<feature type="region of interest" description="Disordered" evidence="1">
    <location>
        <begin position="58"/>
        <end position="85"/>
    </location>
</feature>
<keyword evidence="2" id="KW-0732">Signal</keyword>
<dbReference type="Proteomes" id="UP000026915">
    <property type="component" value="Chromosome 2"/>
</dbReference>
<dbReference type="EMBL" id="CM001880">
    <property type="protein sequence ID" value="EOY01006.1"/>
    <property type="molecule type" value="Genomic_DNA"/>
</dbReference>
<feature type="region of interest" description="Disordered" evidence="1">
    <location>
        <begin position="322"/>
        <end position="345"/>
    </location>
</feature>
<evidence type="ECO:0000313" key="5">
    <source>
        <dbReference type="Proteomes" id="UP000026915"/>
    </source>
</evidence>
<dbReference type="GO" id="GO:0008233">
    <property type="term" value="F:peptidase activity"/>
    <property type="evidence" value="ECO:0007669"/>
    <property type="project" value="UniProtKB-KW"/>
</dbReference>
<keyword evidence="4" id="KW-0378">Hydrolase</keyword>
<dbReference type="eggNOG" id="KOG0017">
    <property type="taxonomic scope" value="Eukaryota"/>
</dbReference>